<dbReference type="PANTHER" id="PTHR44086:SF10">
    <property type="entry name" value="THIOSULFATE SULFURTRANSFERASE_RHODANESE-LIKE DOMAIN-CONTAINING PROTEIN 3"/>
    <property type="match status" value="1"/>
</dbReference>
<dbReference type="InterPro" id="IPR036873">
    <property type="entry name" value="Rhodanese-like_dom_sf"/>
</dbReference>
<evidence type="ECO:0000313" key="2">
    <source>
        <dbReference type="EMBL" id="MBW6399090.1"/>
    </source>
</evidence>
<feature type="domain" description="Rhodanese" evidence="1">
    <location>
        <begin position="139"/>
        <end position="230"/>
    </location>
</feature>
<proteinExistence type="predicted"/>
<dbReference type="Gene3D" id="3.40.250.10">
    <property type="entry name" value="Rhodanese-like domain"/>
    <property type="match status" value="4"/>
</dbReference>
<accession>A0ABS7AAH3</accession>
<dbReference type="PANTHER" id="PTHR44086">
    <property type="entry name" value="THIOSULFATE SULFURTRANSFERASE RDL2, MITOCHONDRIAL-RELATED"/>
    <property type="match status" value="1"/>
</dbReference>
<dbReference type="Pfam" id="PF00581">
    <property type="entry name" value="Rhodanese"/>
    <property type="match status" value="3"/>
</dbReference>
<evidence type="ECO:0000313" key="3">
    <source>
        <dbReference type="Proteomes" id="UP001196565"/>
    </source>
</evidence>
<gene>
    <name evidence="2" type="ORF">KPL78_14605</name>
</gene>
<feature type="domain" description="Rhodanese" evidence="1">
    <location>
        <begin position="382"/>
        <end position="468"/>
    </location>
</feature>
<dbReference type="SUPFAM" id="SSF52821">
    <property type="entry name" value="Rhodanese/Cell cycle control phosphatase"/>
    <property type="match status" value="4"/>
</dbReference>
<dbReference type="EMBL" id="JAHYBZ010000004">
    <property type="protein sequence ID" value="MBW6399090.1"/>
    <property type="molecule type" value="Genomic_DNA"/>
</dbReference>
<dbReference type="PROSITE" id="PS50206">
    <property type="entry name" value="RHODANESE_3"/>
    <property type="match status" value="4"/>
</dbReference>
<keyword evidence="3" id="KW-1185">Reference proteome</keyword>
<organism evidence="2 3">
    <name type="scientific">Roseomonas alba</name>
    <dbReference type="NCBI Taxonomy" id="2846776"/>
    <lineage>
        <taxon>Bacteria</taxon>
        <taxon>Pseudomonadati</taxon>
        <taxon>Pseudomonadota</taxon>
        <taxon>Alphaproteobacteria</taxon>
        <taxon>Acetobacterales</taxon>
        <taxon>Roseomonadaceae</taxon>
        <taxon>Roseomonas</taxon>
    </lineage>
</organism>
<dbReference type="SMART" id="SM00450">
    <property type="entry name" value="RHOD"/>
    <property type="match status" value="4"/>
</dbReference>
<name>A0ABS7AAH3_9PROT</name>
<protein>
    <recommendedName>
        <fullName evidence="1">Rhodanese domain-containing protein</fullName>
    </recommendedName>
</protein>
<dbReference type="InterPro" id="IPR001763">
    <property type="entry name" value="Rhodanese-like_dom"/>
</dbReference>
<dbReference type="RefSeq" id="WP_219763673.1">
    <property type="nucleotide sequence ID" value="NZ_JAHYBZ010000004.1"/>
</dbReference>
<feature type="domain" description="Rhodanese" evidence="1">
    <location>
        <begin position="15"/>
        <end position="106"/>
    </location>
</feature>
<dbReference type="Proteomes" id="UP001196565">
    <property type="component" value="Unassembled WGS sequence"/>
</dbReference>
<feature type="domain" description="Rhodanese" evidence="1">
    <location>
        <begin position="282"/>
        <end position="365"/>
    </location>
</feature>
<dbReference type="CDD" id="cd01534">
    <property type="entry name" value="4RHOD_Repeat_3"/>
    <property type="match status" value="1"/>
</dbReference>
<reference evidence="2 3" key="1">
    <citation type="submission" date="2021-07" db="EMBL/GenBank/DDBJ databases">
        <authorList>
            <person name="So Y."/>
        </authorList>
    </citation>
    <scope>NUCLEOTIDE SEQUENCE [LARGE SCALE GENOMIC DNA]</scope>
    <source>
        <strain evidence="2 3">HJA6</strain>
    </source>
</reference>
<evidence type="ECO:0000259" key="1">
    <source>
        <dbReference type="PROSITE" id="PS50206"/>
    </source>
</evidence>
<sequence length="525" mass="55912">MHMIPPATLKAWLHDGAEIALLDVREAGQHGEAHPFYAVPLPYSRLELDIARLVPRPATRIVVFDDGDDAVAPRAMARLEALGYANVALLAGGTAGWKAAGHALFAGVNVPSKTFGEMVEETYHTPHISAAELAERRARGDNLVVLDGRTIDEYRRTTIPGSICCPNGELPLRIAALAPDPTTTIVVNCAGRTRSIIGAQTLRHFGVPNPVLALENGTQGWHLAGMALDRGADRLYPPAPEDLAEARARAARHAERCGVVGIDAATLVAWSADPARTTFLCDIRTPAEFAAGSLPGARSAPGGQLMQTTDQYVGVRGARIVVFDAEGVRAPMTAAWLRQMGWEAFVLEEGLAARLPEAAGRPVSRPAAPPALDLHGLAALLAAGPATVLDLRPSMAYRAGHLRGATWTIRPRLAQLGAPTADPVVLIAPEEGIAALAALDLAERGVRVDHWHAATPAAWQEAGLAVEATPASPRDADCIDFLFFAHDRHSGNREAARQYLAWERGLTAQLDPQERAAWRFLPTGG</sequence>
<comment type="caution">
    <text evidence="2">The sequence shown here is derived from an EMBL/GenBank/DDBJ whole genome shotgun (WGS) entry which is preliminary data.</text>
</comment>